<dbReference type="Proteomes" id="UP001500325">
    <property type="component" value="Unassembled WGS sequence"/>
</dbReference>
<protein>
    <submittedName>
        <fullName evidence="4">Zinc-binding dehydrogenase</fullName>
    </submittedName>
</protein>
<accession>A0ABP8WN73</accession>
<dbReference type="Gene3D" id="3.40.50.720">
    <property type="entry name" value="NAD(P)-binding Rossmann-like Domain"/>
    <property type="match status" value="1"/>
</dbReference>
<organism evidence="4 5">
    <name type="scientific">Pseudonocardia yuanmonensis</name>
    <dbReference type="NCBI Taxonomy" id="1095914"/>
    <lineage>
        <taxon>Bacteria</taxon>
        <taxon>Bacillati</taxon>
        <taxon>Actinomycetota</taxon>
        <taxon>Actinomycetes</taxon>
        <taxon>Pseudonocardiales</taxon>
        <taxon>Pseudonocardiaceae</taxon>
        <taxon>Pseudonocardia</taxon>
    </lineage>
</organism>
<sequence length="343" mass="35701">MRAGVLSGGKVLVRDDVEEPEPGPGQVLVQVEACGICGSDLHFAAHGAEMLALGRRMEGVQRGGGEVDLTRDVYMGHEFAARVLEPGPGTEAPPTGTLVTAFPVLPRADGSGLDAIVYSNTIRAGYGERMVLAAPLLLEVPNGLPAHHAALTEPMAVGLHAVNRSGISTAERAVVVGCGPVGLAVIAALAVRGVRTIVAADYSPARRALAARLGAAEVVDPREETVWSRAGASTPLVVFEAVGVPGVLDDIMRCATAQSRVVVVGVCMGADTVHPYFGISKELSVQFVLGYTPDEFAASLRSIAEGEIDVAPLVTARVGLDRLPWAFEALSDPEEHCKIVVEP</sequence>
<name>A0ABP8WN73_9PSEU</name>
<dbReference type="InterPro" id="IPR013154">
    <property type="entry name" value="ADH-like_N"/>
</dbReference>
<reference evidence="5" key="1">
    <citation type="journal article" date="2019" name="Int. J. Syst. Evol. Microbiol.">
        <title>The Global Catalogue of Microorganisms (GCM) 10K type strain sequencing project: providing services to taxonomists for standard genome sequencing and annotation.</title>
        <authorList>
            <consortium name="The Broad Institute Genomics Platform"/>
            <consortium name="The Broad Institute Genome Sequencing Center for Infectious Disease"/>
            <person name="Wu L."/>
            <person name="Ma J."/>
        </authorList>
    </citation>
    <scope>NUCLEOTIDE SEQUENCE [LARGE SCALE GENOMIC DNA]</scope>
    <source>
        <strain evidence="5">JCM 18055</strain>
    </source>
</reference>
<keyword evidence="5" id="KW-1185">Reference proteome</keyword>
<keyword evidence="1" id="KW-0560">Oxidoreductase</keyword>
<dbReference type="Gene3D" id="3.90.180.10">
    <property type="entry name" value="Medium-chain alcohol dehydrogenases, catalytic domain"/>
    <property type="match status" value="1"/>
</dbReference>
<dbReference type="Pfam" id="PF00107">
    <property type="entry name" value="ADH_zinc_N"/>
    <property type="match status" value="1"/>
</dbReference>
<dbReference type="SUPFAM" id="SSF51735">
    <property type="entry name" value="NAD(P)-binding Rossmann-fold domains"/>
    <property type="match status" value="1"/>
</dbReference>
<dbReference type="InterPro" id="IPR011032">
    <property type="entry name" value="GroES-like_sf"/>
</dbReference>
<dbReference type="InterPro" id="IPR013149">
    <property type="entry name" value="ADH-like_C"/>
</dbReference>
<gene>
    <name evidence="4" type="ORF">GCM10023215_32170</name>
</gene>
<dbReference type="InterPro" id="IPR036291">
    <property type="entry name" value="NAD(P)-bd_dom_sf"/>
</dbReference>
<dbReference type="EMBL" id="BAABIC010000010">
    <property type="protein sequence ID" value="GAA4692591.1"/>
    <property type="molecule type" value="Genomic_DNA"/>
</dbReference>
<evidence type="ECO:0000313" key="5">
    <source>
        <dbReference type="Proteomes" id="UP001500325"/>
    </source>
</evidence>
<proteinExistence type="predicted"/>
<dbReference type="SUPFAM" id="SSF50129">
    <property type="entry name" value="GroES-like"/>
    <property type="match status" value="1"/>
</dbReference>
<evidence type="ECO:0000256" key="1">
    <source>
        <dbReference type="ARBA" id="ARBA00023002"/>
    </source>
</evidence>
<evidence type="ECO:0000259" key="3">
    <source>
        <dbReference type="Pfam" id="PF08240"/>
    </source>
</evidence>
<dbReference type="RefSeq" id="WP_345381332.1">
    <property type="nucleotide sequence ID" value="NZ_BAABIC010000010.1"/>
</dbReference>
<evidence type="ECO:0000259" key="2">
    <source>
        <dbReference type="Pfam" id="PF00107"/>
    </source>
</evidence>
<evidence type="ECO:0000313" key="4">
    <source>
        <dbReference type="EMBL" id="GAA4692591.1"/>
    </source>
</evidence>
<comment type="caution">
    <text evidence="4">The sequence shown here is derived from an EMBL/GenBank/DDBJ whole genome shotgun (WGS) entry which is preliminary data.</text>
</comment>
<feature type="domain" description="Alcohol dehydrogenase-like N-terminal" evidence="3">
    <location>
        <begin position="23"/>
        <end position="104"/>
    </location>
</feature>
<dbReference type="Pfam" id="PF08240">
    <property type="entry name" value="ADH_N"/>
    <property type="match status" value="1"/>
</dbReference>
<dbReference type="PANTHER" id="PTHR43189:SF1">
    <property type="entry name" value="ZINC-TYPE ALCOHOL DEHYDROGENASE-LIKE PROTEIN C1198.01"/>
    <property type="match status" value="1"/>
</dbReference>
<feature type="domain" description="Alcohol dehydrogenase-like C-terminal" evidence="2">
    <location>
        <begin position="180"/>
        <end position="304"/>
    </location>
</feature>
<dbReference type="PANTHER" id="PTHR43189">
    <property type="entry name" value="ZINC-TYPE ALCOHOL DEHYDROGENASE-LIKE PROTEIN C1198.01-RELATED"/>
    <property type="match status" value="1"/>
</dbReference>